<dbReference type="PANTHER" id="PTHR34293:SF1">
    <property type="entry name" value="HTH-TYPE TRANSCRIPTIONAL REGULATOR TRMBL2"/>
    <property type="match status" value="1"/>
</dbReference>
<dbReference type="RefSeq" id="WP_143067668.1">
    <property type="nucleotide sequence ID" value="NZ_FOIS01000002.1"/>
</dbReference>
<organism evidence="2 3">
    <name type="scientific">Natrinema salifodinae</name>
    <dbReference type="NCBI Taxonomy" id="1202768"/>
    <lineage>
        <taxon>Archaea</taxon>
        <taxon>Methanobacteriati</taxon>
        <taxon>Methanobacteriota</taxon>
        <taxon>Stenosarchaea group</taxon>
        <taxon>Halobacteria</taxon>
        <taxon>Halobacteriales</taxon>
        <taxon>Natrialbaceae</taxon>
        <taxon>Natrinema</taxon>
    </lineage>
</organism>
<dbReference type="OrthoDB" id="96194at2157"/>
<accession>A0A1I0NB61</accession>
<dbReference type="Pfam" id="PF01978">
    <property type="entry name" value="TrmB"/>
    <property type="match status" value="1"/>
</dbReference>
<dbReference type="InterPro" id="IPR036388">
    <property type="entry name" value="WH-like_DNA-bd_sf"/>
</dbReference>
<name>A0A1I0NB61_9EURY</name>
<proteinExistence type="predicted"/>
<dbReference type="Gene3D" id="1.10.10.10">
    <property type="entry name" value="Winged helix-like DNA-binding domain superfamily/Winged helix DNA-binding domain"/>
    <property type="match status" value="1"/>
</dbReference>
<dbReference type="InterPro" id="IPR051797">
    <property type="entry name" value="TrmB-like"/>
</dbReference>
<sequence length="254" mass="29281">MSRPEKTLEKADKPLQDIMGWGKYQAAAYRCLVAEGPLEAREIVVRTDIHQGRIYDVLDDLKNEGVVTEQDANPTIYDVQNPEKLIGERKEEFNNKATELIETLGTAYELNPRSRDQSTSSSWVLGGQSGTIRKLREMLEQAEESVYALEPDPRWYETSDLRILERLADSEVDVKPVIWNARQQEIKEFTSFNIPVWTHQDVDQTFYVIDQEHVVMEIDRGNTGIIFSDETMASVFTREFEEIFNDAEEFDAHA</sequence>
<feature type="domain" description="Transcription regulator TrmB N-terminal" evidence="1">
    <location>
        <begin position="15"/>
        <end position="83"/>
    </location>
</feature>
<dbReference type="AlphaFoldDB" id="A0A1I0NB61"/>
<dbReference type="SUPFAM" id="SSF46785">
    <property type="entry name" value="Winged helix' DNA-binding domain"/>
    <property type="match status" value="1"/>
</dbReference>
<dbReference type="EMBL" id="FOIS01000002">
    <property type="protein sequence ID" value="SEV98417.1"/>
    <property type="molecule type" value="Genomic_DNA"/>
</dbReference>
<protein>
    <submittedName>
        <fullName evidence="2">Sugar-specific transcriptional regulator TrmB</fullName>
    </submittedName>
</protein>
<dbReference type="InterPro" id="IPR036390">
    <property type="entry name" value="WH_DNA-bd_sf"/>
</dbReference>
<reference evidence="3" key="1">
    <citation type="submission" date="2016-10" db="EMBL/GenBank/DDBJ databases">
        <authorList>
            <person name="Varghese N."/>
        </authorList>
    </citation>
    <scope>NUCLEOTIDE SEQUENCE [LARGE SCALE GENOMIC DNA]</scope>
    <source>
        <strain evidence="3">CGMCC 1.12284</strain>
    </source>
</reference>
<dbReference type="InterPro" id="IPR002831">
    <property type="entry name" value="Tscrpt_reg_TrmB_N"/>
</dbReference>
<evidence type="ECO:0000313" key="3">
    <source>
        <dbReference type="Proteomes" id="UP000183275"/>
    </source>
</evidence>
<dbReference type="PANTHER" id="PTHR34293">
    <property type="entry name" value="HTH-TYPE TRANSCRIPTIONAL REGULATOR TRMBL2"/>
    <property type="match status" value="1"/>
</dbReference>
<evidence type="ECO:0000313" key="2">
    <source>
        <dbReference type="EMBL" id="SEV98417.1"/>
    </source>
</evidence>
<keyword evidence="3" id="KW-1185">Reference proteome</keyword>
<dbReference type="STRING" id="1202768.SAMN05216285_1526"/>
<gene>
    <name evidence="2" type="ORF">SAMN05216285_1526</name>
</gene>
<evidence type="ECO:0000259" key="1">
    <source>
        <dbReference type="Pfam" id="PF01978"/>
    </source>
</evidence>
<dbReference type="Proteomes" id="UP000183275">
    <property type="component" value="Unassembled WGS sequence"/>
</dbReference>